<dbReference type="AlphaFoldDB" id="A0A7N2KVT0"/>
<evidence type="ECO:0000313" key="4">
    <source>
        <dbReference type="Proteomes" id="UP000594261"/>
    </source>
</evidence>
<dbReference type="Pfam" id="PF14392">
    <property type="entry name" value="zf-CCHC_4"/>
    <property type="match status" value="1"/>
</dbReference>
<protein>
    <recommendedName>
        <fullName evidence="2">Zinc knuckle CX2CX4HX4C domain-containing protein</fullName>
    </recommendedName>
</protein>
<evidence type="ECO:0000313" key="3">
    <source>
        <dbReference type="EnsemblPlants" id="QL02p033616:mrna:CDS:1"/>
    </source>
</evidence>
<dbReference type="InterPro" id="IPR025836">
    <property type="entry name" value="Zn_knuckle_CX2CX4HX4C"/>
</dbReference>
<dbReference type="PANTHER" id="PTHR31286">
    <property type="entry name" value="GLYCINE-RICH CELL WALL STRUCTURAL PROTEIN 1.8-LIKE"/>
    <property type="match status" value="1"/>
</dbReference>
<evidence type="ECO:0000256" key="1">
    <source>
        <dbReference type="SAM" id="MobiDB-lite"/>
    </source>
</evidence>
<reference evidence="3" key="2">
    <citation type="submission" date="2021-01" db="UniProtKB">
        <authorList>
            <consortium name="EnsemblPlants"/>
        </authorList>
    </citation>
    <scope>IDENTIFICATION</scope>
</reference>
<dbReference type="EnsemblPlants" id="QL02p033616:mrna">
    <property type="protein sequence ID" value="QL02p033616:mrna:CDS:1"/>
    <property type="gene ID" value="QL02p033616"/>
</dbReference>
<dbReference type="Gramene" id="QL02p033616:mrna">
    <property type="protein sequence ID" value="QL02p033616:mrna:CDS:1"/>
    <property type="gene ID" value="QL02p033616"/>
</dbReference>
<dbReference type="InParanoid" id="A0A7N2KVT0"/>
<feature type="region of interest" description="Disordered" evidence="1">
    <location>
        <begin position="131"/>
        <end position="155"/>
    </location>
</feature>
<evidence type="ECO:0000259" key="2">
    <source>
        <dbReference type="Pfam" id="PF14392"/>
    </source>
</evidence>
<reference evidence="4" key="1">
    <citation type="journal article" date="2016" name="G3 (Bethesda)">
        <title>First Draft Assembly and Annotation of the Genome of a California Endemic Oak Quercus lobata Nee (Fagaceae).</title>
        <authorList>
            <person name="Sork V.L."/>
            <person name="Fitz-Gibbon S.T."/>
            <person name="Puiu D."/>
            <person name="Crepeau M."/>
            <person name="Gugger P.F."/>
            <person name="Sherman R."/>
            <person name="Stevens K."/>
            <person name="Langley C.H."/>
            <person name="Pellegrini M."/>
            <person name="Salzberg S.L."/>
        </authorList>
    </citation>
    <scope>NUCLEOTIDE SEQUENCE [LARGE SCALE GENOMIC DNA]</scope>
    <source>
        <strain evidence="4">cv. SW786</strain>
    </source>
</reference>
<organism evidence="3 4">
    <name type="scientific">Quercus lobata</name>
    <name type="common">Valley oak</name>
    <dbReference type="NCBI Taxonomy" id="97700"/>
    <lineage>
        <taxon>Eukaryota</taxon>
        <taxon>Viridiplantae</taxon>
        <taxon>Streptophyta</taxon>
        <taxon>Embryophyta</taxon>
        <taxon>Tracheophyta</taxon>
        <taxon>Spermatophyta</taxon>
        <taxon>Magnoliopsida</taxon>
        <taxon>eudicotyledons</taxon>
        <taxon>Gunneridae</taxon>
        <taxon>Pentapetalae</taxon>
        <taxon>rosids</taxon>
        <taxon>fabids</taxon>
        <taxon>Fagales</taxon>
        <taxon>Fagaceae</taxon>
        <taxon>Quercus</taxon>
    </lineage>
</organism>
<keyword evidence="4" id="KW-1185">Reference proteome</keyword>
<proteinExistence type="predicted"/>
<dbReference type="Proteomes" id="UP000594261">
    <property type="component" value="Chromosome 2"/>
</dbReference>
<dbReference type="PANTHER" id="PTHR31286:SF167">
    <property type="entry name" value="OS09G0268800 PROTEIN"/>
    <property type="match status" value="1"/>
</dbReference>
<sequence>MRMLDPETTIELGETLGEVSTEEVKKEMVGGDFVRVRVKIDVSKPLCRGRRVILDKDTETWVSFKYEKLFYYWCGGMVSHDEKECEKWLVRKESNTQAKQEYGAWLRAIPFNPGKPPYMTVSGLGNGLGGVTTQTSENKNRVEEESPLVTSQGGPAPEQFSNAQSNVDLPQASHMDTVDFMEDLVQISHPTLSPIKGVINSIPNSSPSHICPQDFENQIDEIDLALKKFDPHTPSKFNMPTVTPTHSNPVRDKSGTIIDILGDEVQSNSPQVINKSPHMIPLHLARGRG</sequence>
<feature type="domain" description="Zinc knuckle CX2CX4HX4C" evidence="2">
    <location>
        <begin position="40"/>
        <end position="87"/>
    </location>
</feature>
<accession>A0A7N2KVT0</accession>
<name>A0A7N2KVT0_QUELO</name>
<dbReference type="InterPro" id="IPR040256">
    <property type="entry name" value="At4g02000-like"/>
</dbReference>